<organism evidence="2 3">
    <name type="scientific">Oceanospirillum sediminis</name>
    <dbReference type="NCBI Taxonomy" id="2760088"/>
    <lineage>
        <taxon>Bacteria</taxon>
        <taxon>Pseudomonadati</taxon>
        <taxon>Pseudomonadota</taxon>
        <taxon>Gammaproteobacteria</taxon>
        <taxon>Oceanospirillales</taxon>
        <taxon>Oceanospirillaceae</taxon>
        <taxon>Oceanospirillum</taxon>
    </lineage>
</organism>
<comment type="caution">
    <text evidence="2">The sequence shown here is derived from an EMBL/GenBank/DDBJ whole genome shotgun (WGS) entry which is preliminary data.</text>
</comment>
<dbReference type="EMBL" id="JACJFM010000004">
    <property type="protein sequence ID" value="MBB1485877.1"/>
    <property type="molecule type" value="Genomic_DNA"/>
</dbReference>
<dbReference type="Gene3D" id="1.10.1750.10">
    <property type="match status" value="1"/>
</dbReference>
<keyword evidence="3" id="KW-1185">Reference proteome</keyword>
<feature type="compositionally biased region" description="Basic and acidic residues" evidence="1">
    <location>
        <begin position="213"/>
        <end position="227"/>
    </location>
</feature>
<feature type="region of interest" description="Disordered" evidence="1">
    <location>
        <begin position="203"/>
        <end position="258"/>
    </location>
</feature>
<evidence type="ECO:0000313" key="2">
    <source>
        <dbReference type="EMBL" id="MBB1485877.1"/>
    </source>
</evidence>
<dbReference type="Proteomes" id="UP000565262">
    <property type="component" value="Unassembled WGS sequence"/>
</dbReference>
<accession>A0A839IN26</accession>
<gene>
    <name evidence="2" type="ORF">H4O21_04525</name>
</gene>
<protein>
    <submittedName>
        <fullName evidence="2">SapC family protein</fullName>
    </submittedName>
</protein>
<dbReference type="RefSeq" id="WP_182807665.1">
    <property type="nucleotide sequence ID" value="NZ_JACJFM010000004.1"/>
</dbReference>
<dbReference type="InterPro" id="IPR010836">
    <property type="entry name" value="SapC"/>
</dbReference>
<evidence type="ECO:0000256" key="1">
    <source>
        <dbReference type="SAM" id="MobiDB-lite"/>
    </source>
</evidence>
<sequence length="325" mass="37004">MTKQQTIRVFSLQNDSNIRYQEQKDYPFAARLSSVPVHLQEALKLARYIPVVFRKSSKGRLEIKALLSHKGKPVISPSGQLGLPVCPDYLAMYPFTWAVEKNIFHLAYHTNAPQFNENGRKLVTSKGKPTQQLNKINNEIHTIQKLFVATENELQKLDKLDILSARGEYLLLTEQPSEEKVKQLSPVLRLLLQNHLHSLQFLNNQPAPVAKTEQPEKKSNTQEDTKSSKPKKKNQKKSDKKGAEKAKKADKKKKSAKKEDLLETLIRQVCEQNEVTIEELQSRKRGKALVKARADLAKVCQQNNKLPELAEKLERSTSTVLGWIA</sequence>
<proteinExistence type="predicted"/>
<name>A0A839IN26_9GAMM</name>
<evidence type="ECO:0000313" key="3">
    <source>
        <dbReference type="Proteomes" id="UP000565262"/>
    </source>
</evidence>
<dbReference type="SUPFAM" id="SSF48295">
    <property type="entry name" value="TrpR-like"/>
    <property type="match status" value="1"/>
</dbReference>
<dbReference type="AlphaFoldDB" id="A0A839IN26"/>
<dbReference type="Pfam" id="PF07277">
    <property type="entry name" value="SapC"/>
    <property type="match status" value="1"/>
</dbReference>
<reference evidence="2 3" key="1">
    <citation type="submission" date="2020-08" db="EMBL/GenBank/DDBJ databases">
        <title>Oceanospirillum sp. nov. isolated from marine sediment.</title>
        <authorList>
            <person name="Ji X."/>
        </authorList>
    </citation>
    <scope>NUCLEOTIDE SEQUENCE [LARGE SCALE GENOMIC DNA]</scope>
    <source>
        <strain evidence="2 3">D5</strain>
    </source>
</reference>
<dbReference type="InterPro" id="IPR010921">
    <property type="entry name" value="Trp_repressor/repl_initiator"/>
</dbReference>
<dbReference type="GO" id="GO:0043565">
    <property type="term" value="F:sequence-specific DNA binding"/>
    <property type="evidence" value="ECO:0007669"/>
    <property type="project" value="InterPro"/>
</dbReference>
<feature type="compositionally biased region" description="Basic and acidic residues" evidence="1">
    <location>
        <begin position="236"/>
        <end position="247"/>
    </location>
</feature>